<evidence type="ECO:0000256" key="1">
    <source>
        <dbReference type="ARBA" id="ARBA00023295"/>
    </source>
</evidence>
<dbReference type="EMBL" id="KV417666">
    <property type="protein sequence ID" value="KZP11212.1"/>
    <property type="molecule type" value="Genomic_DNA"/>
</dbReference>
<dbReference type="GO" id="GO:0004567">
    <property type="term" value="F:beta-mannosidase activity"/>
    <property type="evidence" value="ECO:0007669"/>
    <property type="project" value="TreeGrafter"/>
</dbReference>
<name>A0A166A397_9AGAM</name>
<dbReference type="GO" id="GO:0006516">
    <property type="term" value="P:glycoprotein catabolic process"/>
    <property type="evidence" value="ECO:0007669"/>
    <property type="project" value="TreeGrafter"/>
</dbReference>
<keyword evidence="4" id="KW-1185">Reference proteome</keyword>
<dbReference type="OrthoDB" id="2866996at2759"/>
<keyword evidence="3" id="KW-0378">Hydrolase</keyword>
<reference evidence="3 4" key="1">
    <citation type="journal article" date="2016" name="Mol. Biol. Evol.">
        <title>Comparative Genomics of Early-Diverging Mushroom-Forming Fungi Provides Insights into the Origins of Lignocellulose Decay Capabilities.</title>
        <authorList>
            <person name="Nagy L.G."/>
            <person name="Riley R."/>
            <person name="Tritt A."/>
            <person name="Adam C."/>
            <person name="Daum C."/>
            <person name="Floudas D."/>
            <person name="Sun H."/>
            <person name="Yadav J.S."/>
            <person name="Pangilinan J."/>
            <person name="Larsson K.H."/>
            <person name="Matsuura K."/>
            <person name="Barry K."/>
            <person name="Labutti K."/>
            <person name="Kuo R."/>
            <person name="Ohm R.A."/>
            <person name="Bhattacharya S.S."/>
            <person name="Shirouzu T."/>
            <person name="Yoshinaga Y."/>
            <person name="Martin F.M."/>
            <person name="Grigoriev I.V."/>
            <person name="Hibbett D.S."/>
        </authorList>
    </citation>
    <scope>NUCLEOTIDE SEQUENCE [LARGE SCALE GENOMIC DNA]</scope>
    <source>
        <strain evidence="3 4">CBS 109695</strain>
    </source>
</reference>
<gene>
    <name evidence="3" type="ORF">FIBSPDRAFT_1050853</name>
</gene>
<dbReference type="InterPro" id="IPR041625">
    <property type="entry name" value="Beta-mannosidase_Ig"/>
</dbReference>
<proteinExistence type="predicted"/>
<dbReference type="InterPro" id="IPR050887">
    <property type="entry name" value="Beta-mannosidase_GH2"/>
</dbReference>
<dbReference type="PANTHER" id="PTHR43730">
    <property type="entry name" value="BETA-MANNOSIDASE"/>
    <property type="match status" value="1"/>
</dbReference>
<dbReference type="Gene3D" id="2.60.40.10">
    <property type="entry name" value="Immunoglobulins"/>
    <property type="match status" value="1"/>
</dbReference>
<dbReference type="Pfam" id="PF17753">
    <property type="entry name" value="Ig_mannosidase"/>
    <property type="match status" value="1"/>
</dbReference>
<dbReference type="STRING" id="436010.A0A166A397"/>
<dbReference type="InterPro" id="IPR013783">
    <property type="entry name" value="Ig-like_fold"/>
</dbReference>
<feature type="domain" description="Beta-mannosidase Ig-fold" evidence="2">
    <location>
        <begin position="297"/>
        <end position="355"/>
    </location>
</feature>
<dbReference type="AlphaFoldDB" id="A0A166A397"/>
<dbReference type="Gene3D" id="3.20.20.80">
    <property type="entry name" value="Glycosidases"/>
    <property type="match status" value="1"/>
</dbReference>
<keyword evidence="1" id="KW-0326">Glycosidase</keyword>
<evidence type="ECO:0000313" key="4">
    <source>
        <dbReference type="Proteomes" id="UP000076532"/>
    </source>
</evidence>
<sequence length="361" mass="39626">MNHPALFREAFHREGPVSPSQLASGIAPGNNWHFEVNEKKVWGKASNLVPLDVFWPRVTAGSFQCGSASLYALPCHALYPIAPAFVANMLVETSQQYSGLFVQTLLQAVWATTNGYQELDCEAGLVVERLGNVTEGSACRSTDYYDYDTNIAFNLATYAVGNEFGFHSQPSYQTVLSRNHHHPINLTSFFMSFSAPAPPHGRAQHRRRVLDASTGAVKDWTGKSLGGGKADMVAKVNSTRVFAFNTADVTAFDLSTAVAILSVEVVGGGGRGIRTRIASSRCRRRSQRSSGRWRYASSSTFVVEAHALAAFVWLDHPADVLGYWMLLGTRTMTLTVFEDSTGNKWVDEVVVDSRWTLTSDD</sequence>
<protein>
    <submittedName>
        <fullName evidence="3">Glycoside hydrolase family 2 protein</fullName>
    </submittedName>
</protein>
<dbReference type="Proteomes" id="UP000076532">
    <property type="component" value="Unassembled WGS sequence"/>
</dbReference>
<accession>A0A166A397</accession>
<dbReference type="PANTHER" id="PTHR43730:SF5">
    <property type="entry name" value="BETA-MANNOSIDASE A"/>
    <property type="match status" value="1"/>
</dbReference>
<evidence type="ECO:0000313" key="3">
    <source>
        <dbReference type="EMBL" id="KZP11212.1"/>
    </source>
</evidence>
<evidence type="ECO:0000259" key="2">
    <source>
        <dbReference type="Pfam" id="PF17753"/>
    </source>
</evidence>
<organism evidence="3 4">
    <name type="scientific">Athelia psychrophila</name>
    <dbReference type="NCBI Taxonomy" id="1759441"/>
    <lineage>
        <taxon>Eukaryota</taxon>
        <taxon>Fungi</taxon>
        <taxon>Dikarya</taxon>
        <taxon>Basidiomycota</taxon>
        <taxon>Agaricomycotina</taxon>
        <taxon>Agaricomycetes</taxon>
        <taxon>Agaricomycetidae</taxon>
        <taxon>Atheliales</taxon>
        <taxon>Atheliaceae</taxon>
        <taxon>Athelia</taxon>
    </lineage>
</organism>